<dbReference type="PANTHER" id="PTHR10443:SF12">
    <property type="entry name" value="DIPEPTIDASE"/>
    <property type="match status" value="1"/>
</dbReference>
<dbReference type="RefSeq" id="WP_163159536.1">
    <property type="nucleotide sequence ID" value="NZ_VKHP01000153.1"/>
</dbReference>
<comment type="caution">
    <text evidence="2">The sequence shown here is derived from an EMBL/GenBank/DDBJ whole genome shotgun (WGS) entry which is preliminary data.</text>
</comment>
<proteinExistence type="predicted"/>
<dbReference type="Gene3D" id="3.20.20.140">
    <property type="entry name" value="Metal-dependent hydrolases"/>
    <property type="match status" value="1"/>
</dbReference>
<feature type="chain" id="PRO_5026899430" evidence="1">
    <location>
        <begin position="23"/>
        <end position="397"/>
    </location>
</feature>
<sequence length="397" mass="42489">MPTRKWLSIGLALIAAVSFASAVRFFVVTPERIDRGQNKVQRVPLDITPAARALQATLDVADMHADSLLWKRDLIARSDRGHIDLPRLIEGRYALQVFSSVTKSPKGQNYDANAGDTDTITNLAIIDLQPMRTWSSLMQRSLWHAEKLHGFADKSAGRLRVITTPADIDRLLADRKNGITVVGGMLSIEGLQDIEGDIGNLDVLYAAGFRMAGLAHFFDNDIAGSMHGVAKDGLTPLGRQVVQRMEAIGMIVDLAHASHAAVADVLAMATRPVVSSHGGVQATCKVNRNLTDDEVRGVARTGGVVGIGFWQGAVCSLDPKNVARAIAHVRDLVGIDHVGLGSDFDGSTTTGFDASDIVAVTQALMSNGFSEDDIRKVMGGNVLRVLRAGIAAKDEQG</sequence>
<reference evidence="2 3" key="1">
    <citation type="journal article" date="2020" name="Arch. Microbiol.">
        <title>Bradyrhizobium uaiense sp. nov., a new highly efficient cowpea symbiont.</title>
        <authorList>
            <person name="Cabral Michel D."/>
            <person name="Azarias Guimaraes A."/>
            <person name="Martins da Costa E."/>
            <person name="Soares de Carvalho T."/>
            <person name="Balsanelli E."/>
            <person name="Willems A."/>
            <person name="Maltempi de Souza E."/>
            <person name="de Souza Moreira F.M."/>
        </authorList>
    </citation>
    <scope>NUCLEOTIDE SEQUENCE [LARGE SCALE GENOMIC DNA]</scope>
    <source>
        <strain evidence="2 3">UFLA 03-164</strain>
    </source>
</reference>
<organism evidence="2 3">
    <name type="scientific">Bradyrhizobium uaiense</name>
    <dbReference type="NCBI Taxonomy" id="2594946"/>
    <lineage>
        <taxon>Bacteria</taxon>
        <taxon>Pseudomonadati</taxon>
        <taxon>Pseudomonadota</taxon>
        <taxon>Alphaproteobacteria</taxon>
        <taxon>Hyphomicrobiales</taxon>
        <taxon>Nitrobacteraceae</taxon>
        <taxon>Bradyrhizobium</taxon>
    </lineage>
</organism>
<dbReference type="SUPFAM" id="SSF51556">
    <property type="entry name" value="Metallo-dependent hydrolases"/>
    <property type="match status" value="1"/>
</dbReference>
<dbReference type="CDD" id="cd01301">
    <property type="entry name" value="rDP_like"/>
    <property type="match status" value="1"/>
</dbReference>
<dbReference type="EMBL" id="VKHP01000153">
    <property type="protein sequence ID" value="NEU99952.1"/>
    <property type="molecule type" value="Genomic_DNA"/>
</dbReference>
<dbReference type="AlphaFoldDB" id="A0A6P1BQS8"/>
<accession>A0A6P1BQS8</accession>
<dbReference type="PROSITE" id="PS51365">
    <property type="entry name" value="RENAL_DIPEPTIDASE_2"/>
    <property type="match status" value="1"/>
</dbReference>
<evidence type="ECO:0000313" key="3">
    <source>
        <dbReference type="Proteomes" id="UP000468531"/>
    </source>
</evidence>
<dbReference type="GO" id="GO:0070573">
    <property type="term" value="F:metallodipeptidase activity"/>
    <property type="evidence" value="ECO:0007669"/>
    <property type="project" value="InterPro"/>
</dbReference>
<name>A0A6P1BQS8_9BRAD</name>
<dbReference type="InterPro" id="IPR032466">
    <property type="entry name" value="Metal_Hydrolase"/>
</dbReference>
<feature type="signal peptide" evidence="1">
    <location>
        <begin position="1"/>
        <end position="22"/>
    </location>
</feature>
<dbReference type="Proteomes" id="UP000468531">
    <property type="component" value="Unassembled WGS sequence"/>
</dbReference>
<gene>
    <name evidence="2" type="ORF">FNJ47_30070</name>
</gene>
<evidence type="ECO:0000313" key="2">
    <source>
        <dbReference type="EMBL" id="NEU99952.1"/>
    </source>
</evidence>
<keyword evidence="1" id="KW-0732">Signal</keyword>
<dbReference type="InterPro" id="IPR008257">
    <property type="entry name" value="Pept_M19"/>
</dbReference>
<evidence type="ECO:0000256" key="1">
    <source>
        <dbReference type="SAM" id="SignalP"/>
    </source>
</evidence>
<protein>
    <submittedName>
        <fullName evidence="2">Peptidase M19</fullName>
    </submittedName>
</protein>
<dbReference type="GO" id="GO:0006508">
    <property type="term" value="P:proteolysis"/>
    <property type="evidence" value="ECO:0007669"/>
    <property type="project" value="InterPro"/>
</dbReference>
<dbReference type="PANTHER" id="PTHR10443">
    <property type="entry name" value="MICROSOMAL DIPEPTIDASE"/>
    <property type="match status" value="1"/>
</dbReference>
<keyword evidence="3" id="KW-1185">Reference proteome</keyword>
<dbReference type="Pfam" id="PF01244">
    <property type="entry name" value="Peptidase_M19"/>
    <property type="match status" value="1"/>
</dbReference>